<dbReference type="GO" id="GO:0016887">
    <property type="term" value="F:ATP hydrolysis activity"/>
    <property type="evidence" value="ECO:0007669"/>
    <property type="project" value="InterPro"/>
</dbReference>
<dbReference type="InterPro" id="IPR003439">
    <property type="entry name" value="ABC_transporter-like_ATP-bd"/>
</dbReference>
<dbReference type="Pfam" id="PF00005">
    <property type="entry name" value="ABC_tran"/>
    <property type="match status" value="2"/>
</dbReference>
<dbReference type="EC" id="3.6.3.-" evidence="12"/>
<dbReference type="EMBL" id="UHIA01000004">
    <property type="protein sequence ID" value="SUO96788.1"/>
    <property type="molecule type" value="Genomic_DNA"/>
</dbReference>
<dbReference type="InterPro" id="IPR015856">
    <property type="entry name" value="ABC_transpr_CbiO/EcfA_su"/>
</dbReference>
<keyword evidence="4" id="KW-1003">Cell membrane</keyword>
<keyword evidence="13" id="KW-1185">Reference proteome</keyword>
<feature type="domain" description="ABC transporter" evidence="11">
    <location>
        <begin position="4"/>
        <end position="243"/>
    </location>
</feature>
<dbReference type="SUPFAM" id="SSF52540">
    <property type="entry name" value="P-loop containing nucleoside triphosphate hydrolases"/>
    <property type="match status" value="2"/>
</dbReference>
<evidence type="ECO:0000256" key="8">
    <source>
        <dbReference type="ARBA" id="ARBA00022967"/>
    </source>
</evidence>
<name>A0A380MWX2_9GAMM</name>
<evidence type="ECO:0000256" key="7">
    <source>
        <dbReference type="ARBA" id="ARBA00022840"/>
    </source>
</evidence>
<organism evidence="12 13">
    <name type="scientific">Suttonella indologenes</name>
    <dbReference type="NCBI Taxonomy" id="13276"/>
    <lineage>
        <taxon>Bacteria</taxon>
        <taxon>Pseudomonadati</taxon>
        <taxon>Pseudomonadota</taxon>
        <taxon>Gammaproteobacteria</taxon>
        <taxon>Cardiobacteriales</taxon>
        <taxon>Cardiobacteriaceae</taxon>
        <taxon>Suttonella</taxon>
    </lineage>
</organism>
<dbReference type="InterPro" id="IPR017871">
    <property type="entry name" value="ABC_transporter-like_CS"/>
</dbReference>
<evidence type="ECO:0000256" key="1">
    <source>
        <dbReference type="ARBA" id="ARBA00004202"/>
    </source>
</evidence>
<evidence type="ECO:0000313" key="12">
    <source>
        <dbReference type="EMBL" id="SUO96788.1"/>
    </source>
</evidence>
<keyword evidence="7 12" id="KW-0067">ATP-binding</keyword>
<dbReference type="RefSeq" id="WP_115218419.1">
    <property type="nucleotide sequence ID" value="NZ_UHIA01000004.1"/>
</dbReference>
<comment type="subcellular location">
    <subcellularLocation>
        <location evidence="1">Cell membrane</location>
        <topology evidence="1">Peripheral membrane protein</topology>
    </subcellularLocation>
</comment>
<dbReference type="Gene3D" id="3.40.50.300">
    <property type="entry name" value="P-loop containing nucleotide triphosphate hydrolases"/>
    <property type="match status" value="2"/>
</dbReference>
<keyword evidence="5" id="KW-0677">Repeat</keyword>
<evidence type="ECO:0000313" key="13">
    <source>
        <dbReference type="Proteomes" id="UP000254575"/>
    </source>
</evidence>
<keyword evidence="8" id="KW-1278">Translocase</keyword>
<protein>
    <submittedName>
        <fullName evidence="12">HMP/thiamine import ATP-binding protein YkoD</fullName>
        <ecNumber evidence="12">3.6.3.-</ecNumber>
    </submittedName>
</protein>
<keyword evidence="6" id="KW-0547">Nucleotide-binding</keyword>
<dbReference type="OrthoDB" id="9805029at2"/>
<dbReference type="PROSITE" id="PS50893">
    <property type="entry name" value="ABC_TRANSPORTER_2"/>
    <property type="match status" value="2"/>
</dbReference>
<proteinExistence type="inferred from homology"/>
<dbReference type="PROSITE" id="PS00211">
    <property type="entry name" value="ABC_TRANSPORTER_1"/>
    <property type="match status" value="2"/>
</dbReference>
<keyword evidence="12" id="KW-0378">Hydrolase</keyword>
<dbReference type="CDD" id="cd03225">
    <property type="entry name" value="ABC_cobalt_CbiO_domain1"/>
    <property type="match status" value="1"/>
</dbReference>
<evidence type="ECO:0000256" key="3">
    <source>
        <dbReference type="ARBA" id="ARBA00022448"/>
    </source>
</evidence>
<evidence type="ECO:0000259" key="11">
    <source>
        <dbReference type="PROSITE" id="PS50893"/>
    </source>
</evidence>
<dbReference type="InterPro" id="IPR003593">
    <property type="entry name" value="AAA+_ATPase"/>
</dbReference>
<evidence type="ECO:0000256" key="5">
    <source>
        <dbReference type="ARBA" id="ARBA00022737"/>
    </source>
</evidence>
<evidence type="ECO:0000256" key="6">
    <source>
        <dbReference type="ARBA" id="ARBA00022741"/>
    </source>
</evidence>
<reference evidence="12 13" key="1">
    <citation type="submission" date="2018-06" db="EMBL/GenBank/DDBJ databases">
        <authorList>
            <consortium name="Pathogen Informatics"/>
            <person name="Doyle S."/>
        </authorList>
    </citation>
    <scope>NUCLEOTIDE SEQUENCE [LARGE SCALE GENOMIC DNA]</scope>
    <source>
        <strain evidence="12 13">NCTC10717</strain>
    </source>
</reference>
<sequence>MSLIQIEDFSLTYHNQHRPSLSHISLSIKKGESVLLTGHSACGKSSLLRALSGIVPHIYPAQLSGKLKIAEHIPAQTPIHQLGRKIGMIYQNPRMQFFCRNVREELAFARENAGENPQEILLDIEYVSQALAIDTLLERNLWTLSSGERQRVAIAAALVDKAPILLFDEPSANLDTESIAQLRDLLPSLSERGITMLIAEHRCHFFKDRVHRVITMKQGKIINNQKAKDYWQETPTKTLLSHKPSSPLKPHLAYHAPNQAPFACEKGSISAIIGQNGSGKTTLLRTLAGLNKTAYPIMLNGKAVKAKQLMQRSFLVMQDIPRQLFAAKVCEEITLPQRKLNQQDKERLEHYLKVFSIAHQAEQHPQALSAGEQQRVLLAAALYAQRDICLLDEPTSGLDACSAEQLCTELRKLADKGNMVIVATHDPSLIAYADHIYRLNKHQHD</sequence>
<gene>
    <name evidence="12" type="primary">ykoD</name>
    <name evidence="12" type="ORF">NCTC10717_01176</name>
</gene>
<evidence type="ECO:0000256" key="9">
    <source>
        <dbReference type="ARBA" id="ARBA00023136"/>
    </source>
</evidence>
<dbReference type="InterPro" id="IPR027417">
    <property type="entry name" value="P-loop_NTPase"/>
</dbReference>
<comment type="similarity">
    <text evidence="2">Belongs to the ABC transporter superfamily.</text>
</comment>
<dbReference type="PANTHER" id="PTHR43553:SF23">
    <property type="entry name" value="ABC TRANSPORTER ATP-BINDING COMPONENT"/>
    <property type="match status" value="1"/>
</dbReference>
<dbReference type="Proteomes" id="UP000254575">
    <property type="component" value="Unassembled WGS sequence"/>
</dbReference>
<keyword evidence="3" id="KW-0813">Transport</keyword>
<accession>A0A380MWX2</accession>
<dbReference type="GO" id="GO:0043190">
    <property type="term" value="C:ATP-binding cassette (ABC) transporter complex"/>
    <property type="evidence" value="ECO:0007669"/>
    <property type="project" value="TreeGrafter"/>
</dbReference>
<dbReference type="AlphaFoldDB" id="A0A380MWX2"/>
<dbReference type="GO" id="GO:0042626">
    <property type="term" value="F:ATPase-coupled transmembrane transporter activity"/>
    <property type="evidence" value="ECO:0007669"/>
    <property type="project" value="TreeGrafter"/>
</dbReference>
<evidence type="ECO:0000256" key="10">
    <source>
        <dbReference type="ARBA" id="ARBA00025157"/>
    </source>
</evidence>
<dbReference type="SMART" id="SM00382">
    <property type="entry name" value="AAA"/>
    <property type="match status" value="2"/>
</dbReference>
<evidence type="ECO:0000256" key="2">
    <source>
        <dbReference type="ARBA" id="ARBA00005417"/>
    </source>
</evidence>
<dbReference type="GO" id="GO:0005524">
    <property type="term" value="F:ATP binding"/>
    <property type="evidence" value="ECO:0007669"/>
    <property type="project" value="UniProtKB-KW"/>
</dbReference>
<dbReference type="PANTHER" id="PTHR43553">
    <property type="entry name" value="HEAVY METAL TRANSPORTER"/>
    <property type="match status" value="1"/>
</dbReference>
<keyword evidence="9" id="KW-0472">Membrane</keyword>
<comment type="function">
    <text evidence="10">Probably part of an ABC transporter complex. Responsible for energy coupling to the transport system.</text>
</comment>
<feature type="domain" description="ABC transporter" evidence="11">
    <location>
        <begin position="242"/>
        <end position="445"/>
    </location>
</feature>
<evidence type="ECO:0000256" key="4">
    <source>
        <dbReference type="ARBA" id="ARBA00022475"/>
    </source>
</evidence>
<dbReference type="InterPro" id="IPR050095">
    <property type="entry name" value="ECF_ABC_transporter_ATP-bd"/>
</dbReference>